<dbReference type="InterPro" id="IPR036612">
    <property type="entry name" value="KH_dom_type_1_sf"/>
</dbReference>
<dbReference type="GO" id="GO:0099577">
    <property type="term" value="P:regulation of translation at presynapse, modulating synaptic transmission"/>
    <property type="evidence" value="ECO:0007669"/>
    <property type="project" value="TreeGrafter"/>
</dbReference>
<reference evidence="5" key="1">
    <citation type="submission" date="2013-05" db="EMBL/GenBank/DDBJ databases">
        <authorList>
            <person name="Yim A.K.Y."/>
            <person name="Chan T.F."/>
            <person name="Ji K.M."/>
            <person name="Liu X.Y."/>
            <person name="Zhou J.W."/>
            <person name="Li R.Q."/>
            <person name="Yang K.Y."/>
            <person name="Li J."/>
            <person name="Li M."/>
            <person name="Law P.T.W."/>
            <person name="Wu Y.L."/>
            <person name="Cai Z.L."/>
            <person name="Qin H."/>
            <person name="Bao Y."/>
            <person name="Leung R.K.K."/>
            <person name="Ng P.K.S."/>
            <person name="Zou J."/>
            <person name="Zhong X.J."/>
            <person name="Ran P.X."/>
            <person name="Zhong N.S."/>
            <person name="Liu Z.G."/>
            <person name="Tsui S.K.W."/>
        </authorList>
    </citation>
    <scope>NUCLEOTIDE SEQUENCE</scope>
    <source>
        <strain evidence="5">Derf</strain>
        <tissue evidence="5">Whole organism</tissue>
    </source>
</reference>
<keyword evidence="6" id="KW-1185">Reference proteome</keyword>
<dbReference type="InterPro" id="IPR040148">
    <property type="entry name" value="FMR1"/>
</dbReference>
<dbReference type="Proteomes" id="UP000828236">
    <property type="component" value="Unassembled WGS sequence"/>
</dbReference>
<evidence type="ECO:0000313" key="6">
    <source>
        <dbReference type="Proteomes" id="UP000790347"/>
    </source>
</evidence>
<dbReference type="GO" id="GO:0043005">
    <property type="term" value="C:neuron projection"/>
    <property type="evidence" value="ECO:0007669"/>
    <property type="project" value="TreeGrafter"/>
</dbReference>
<dbReference type="GO" id="GO:0005634">
    <property type="term" value="C:nucleus"/>
    <property type="evidence" value="ECO:0007669"/>
    <property type="project" value="TreeGrafter"/>
</dbReference>
<dbReference type="Proteomes" id="UP000790347">
    <property type="component" value="Unassembled WGS sequence"/>
</dbReference>
<dbReference type="EMBL" id="SDOV01000005">
    <property type="protein sequence ID" value="KAH7640263.1"/>
    <property type="molecule type" value="Genomic_DNA"/>
</dbReference>
<reference evidence="4" key="2">
    <citation type="submission" date="2020-06" db="EMBL/GenBank/DDBJ databases">
        <authorList>
            <person name="Ji K."/>
            <person name="Li J."/>
        </authorList>
    </citation>
    <scope>NUCLEOTIDE SEQUENCE</scope>
    <source>
        <strain evidence="4">JKM2019</strain>
        <tissue evidence="4">Whole body</tissue>
    </source>
</reference>
<dbReference type="AlphaFoldDB" id="A0A922I6V2"/>
<dbReference type="EMBL" id="ASGP02000002">
    <property type="protein sequence ID" value="KAH9521099.1"/>
    <property type="molecule type" value="Genomic_DNA"/>
</dbReference>
<evidence type="ECO:0000256" key="2">
    <source>
        <dbReference type="SAM" id="MobiDB-lite"/>
    </source>
</evidence>
<dbReference type="GO" id="GO:0043488">
    <property type="term" value="P:regulation of mRNA stability"/>
    <property type="evidence" value="ECO:0007669"/>
    <property type="project" value="TreeGrafter"/>
</dbReference>
<dbReference type="GO" id="GO:0045182">
    <property type="term" value="F:translation regulator activity"/>
    <property type="evidence" value="ECO:0007669"/>
    <property type="project" value="TreeGrafter"/>
</dbReference>
<feature type="region of interest" description="Disordered" evidence="2">
    <location>
        <begin position="387"/>
        <end position="407"/>
    </location>
</feature>
<name>A0A922I6V2_DERFA</name>
<sequence length="482" mass="55276">MDPSFQNALVEVNLSTDGRNNVWLDAYFLDVQPSCSKDETEVTDNQGDGDENSGNNQSLMATIVMAVKDEPASFTITQQKHCHQLPMSQIRLKPKLTEPVSFNENNIIEVITVDGNEKFIAWKMAKIKKFKDTNAVIEYLDNNGQIIESKSVEELNVISREDSRTPNPFKPLNDVTVASNPFARAELPVPFFLQYDDSTWLCNIDFHERFKKNVENLINIRYDGEKKSLICIGYTPDLTEYSKKKFINQCHLLSDFHFRALKETYSLSKHMLPPITSQNPNESVLRLSVAKSLIGLSIGKQGANIRKARELDGIHSVELWDEMNTFIIKGNNMEVCQQAANLLNFVQECIEIDNEHSDFFDDELIVQELLDKTGVIKFDLVSENQSNNGSFTNEHDHHHHHHDNSSNRTFNNNNLLILRILGNCESVDNFKILFNYQFAEYGEMKKLREQFKDLVGGTVRSSYNQRRRPGGRKFSDVLKNRN</sequence>
<dbReference type="Pfam" id="PF00013">
    <property type="entry name" value="KH_1"/>
    <property type="match status" value="1"/>
</dbReference>
<gene>
    <name evidence="5" type="primary">FXR1_1</name>
    <name evidence="5" type="ORF">DERF_004775</name>
    <name evidence="4" type="ORF">HUG17_7730</name>
</gene>
<feature type="compositionally biased region" description="Basic and acidic residues" evidence="2">
    <location>
        <begin position="473"/>
        <end position="482"/>
    </location>
</feature>
<dbReference type="GO" id="GO:0003730">
    <property type="term" value="F:mRNA 3'-UTR binding"/>
    <property type="evidence" value="ECO:0007669"/>
    <property type="project" value="TreeGrafter"/>
</dbReference>
<dbReference type="SUPFAM" id="SSF54791">
    <property type="entry name" value="Eukaryotic type KH-domain (KH-domain type I)"/>
    <property type="match status" value="1"/>
</dbReference>
<accession>A0A922I6V2</accession>
<feature type="region of interest" description="Disordered" evidence="2">
    <location>
        <begin position="462"/>
        <end position="482"/>
    </location>
</feature>
<reference evidence="4" key="3">
    <citation type="journal article" date="2021" name="World Allergy Organ. J.">
        <title>Chromosome-level assembly of Dermatophagoides farinae genome and transcriptome reveals two novel allergens Der f 37 and Der f 39.</title>
        <authorList>
            <person name="Chen J."/>
            <person name="Cai Z."/>
            <person name="Fan D."/>
            <person name="Hu J."/>
            <person name="Hou Y."/>
            <person name="He Y."/>
            <person name="Zhang Z."/>
            <person name="Zhao Z."/>
            <person name="Gao P."/>
            <person name="Hu W."/>
            <person name="Sun J."/>
            <person name="Li J."/>
            <person name="Ji K."/>
        </authorList>
    </citation>
    <scope>NUCLEOTIDE SEQUENCE</scope>
    <source>
        <strain evidence="4">JKM2019</strain>
    </source>
</reference>
<evidence type="ECO:0000256" key="1">
    <source>
        <dbReference type="PROSITE-ProRule" id="PRU00117"/>
    </source>
</evidence>
<dbReference type="GO" id="GO:0051028">
    <property type="term" value="P:mRNA transport"/>
    <property type="evidence" value="ECO:0007669"/>
    <property type="project" value="TreeGrafter"/>
</dbReference>
<dbReference type="Gene3D" id="3.30.1370.10">
    <property type="entry name" value="K Homology domain, type 1"/>
    <property type="match status" value="1"/>
</dbReference>
<feature type="domain" description="K Homology" evidence="3">
    <location>
        <begin position="285"/>
        <end position="343"/>
    </location>
</feature>
<keyword evidence="1" id="KW-0694">RNA-binding</keyword>
<reference evidence="5" key="4">
    <citation type="journal article" date="2022" name="Res Sq">
        <title>Comparative Genomics Reveals Insights into the Divergent Evolution of Astigmatic Mites and Household Pest Adaptations.</title>
        <authorList>
            <person name="Xiong Q."/>
            <person name="Wan A.T.-Y."/>
            <person name="Liu X.-Y."/>
            <person name="Fung C.S.-H."/>
            <person name="Xiao X."/>
            <person name="Malainual N."/>
            <person name="Hou J."/>
            <person name="Wang L."/>
            <person name="Wang M."/>
            <person name="Yang K."/>
            <person name="Cui Y."/>
            <person name="Leung E."/>
            <person name="Nong W."/>
            <person name="Shin S.-K."/>
            <person name="Au S."/>
            <person name="Jeong K.Y."/>
            <person name="Chew F.T."/>
            <person name="Hui J."/>
            <person name="Leung T.F."/>
            <person name="Tungtrongchitr A."/>
            <person name="Zhong N."/>
            <person name="Liu Z."/>
            <person name="Tsui S."/>
        </authorList>
    </citation>
    <scope>NUCLEOTIDE SEQUENCE</scope>
    <source>
        <strain evidence="5">Derf</strain>
        <tissue evidence="5">Whole organism</tissue>
    </source>
</reference>
<dbReference type="PANTHER" id="PTHR10603:SF7">
    <property type="entry name" value="FRAGILE X MESSENGER RIBONUCLEOPROTEIN 1 HOMOLOG"/>
    <property type="match status" value="1"/>
</dbReference>
<dbReference type="PROSITE" id="PS50084">
    <property type="entry name" value="KH_TYPE_1"/>
    <property type="match status" value="1"/>
</dbReference>
<organism evidence="5 6">
    <name type="scientific">Dermatophagoides farinae</name>
    <name type="common">American house dust mite</name>
    <dbReference type="NCBI Taxonomy" id="6954"/>
    <lineage>
        <taxon>Eukaryota</taxon>
        <taxon>Metazoa</taxon>
        <taxon>Ecdysozoa</taxon>
        <taxon>Arthropoda</taxon>
        <taxon>Chelicerata</taxon>
        <taxon>Arachnida</taxon>
        <taxon>Acari</taxon>
        <taxon>Acariformes</taxon>
        <taxon>Sarcoptiformes</taxon>
        <taxon>Astigmata</taxon>
        <taxon>Psoroptidia</taxon>
        <taxon>Analgoidea</taxon>
        <taxon>Pyroglyphidae</taxon>
        <taxon>Dermatophagoidinae</taxon>
        <taxon>Dermatophagoides</taxon>
    </lineage>
</organism>
<dbReference type="CDD" id="cd22426">
    <property type="entry name" value="KH_I_FMR1_FXR_rpt2"/>
    <property type="match status" value="1"/>
</dbReference>
<evidence type="ECO:0000313" key="5">
    <source>
        <dbReference type="EMBL" id="KAH9521099.1"/>
    </source>
</evidence>
<comment type="caution">
    <text evidence="5">The sequence shown here is derived from an EMBL/GenBank/DDBJ whole genome shotgun (WGS) entry which is preliminary data.</text>
</comment>
<dbReference type="Gene3D" id="2.30.30.140">
    <property type="match status" value="1"/>
</dbReference>
<evidence type="ECO:0000259" key="3">
    <source>
        <dbReference type="Pfam" id="PF00013"/>
    </source>
</evidence>
<dbReference type="PANTHER" id="PTHR10603">
    <property type="entry name" value="FRAGILE X MENTAL RETARDATION SYNDROME-RELATED PROTEIN"/>
    <property type="match status" value="1"/>
</dbReference>
<dbReference type="GO" id="GO:0045727">
    <property type="term" value="P:positive regulation of translation"/>
    <property type="evidence" value="ECO:0007669"/>
    <property type="project" value="TreeGrafter"/>
</dbReference>
<dbReference type="InterPro" id="IPR004088">
    <property type="entry name" value="KH_dom_type_1"/>
</dbReference>
<evidence type="ECO:0000313" key="4">
    <source>
        <dbReference type="EMBL" id="KAH7640263.1"/>
    </source>
</evidence>
<dbReference type="GO" id="GO:0010494">
    <property type="term" value="C:cytoplasmic stress granule"/>
    <property type="evidence" value="ECO:0007669"/>
    <property type="project" value="TreeGrafter"/>
</dbReference>
<proteinExistence type="predicted"/>
<dbReference type="GO" id="GO:0048513">
    <property type="term" value="P:animal organ development"/>
    <property type="evidence" value="ECO:0007669"/>
    <property type="project" value="TreeGrafter"/>
</dbReference>
<protein>
    <submittedName>
        <fullName evidence="5">Fragile X mental retardation syndrome- protein 1</fullName>
    </submittedName>
    <submittedName>
        <fullName evidence="4">Rna binding protein-like protein</fullName>
    </submittedName>
</protein>
<dbReference type="OrthoDB" id="6504465at2759"/>
<dbReference type="GO" id="GO:0048170">
    <property type="term" value="P:positive regulation of long-term neuronal synaptic plasticity"/>
    <property type="evidence" value="ECO:0007669"/>
    <property type="project" value="TreeGrafter"/>
</dbReference>
<dbReference type="GO" id="GO:0098793">
    <property type="term" value="C:presynapse"/>
    <property type="evidence" value="ECO:0007669"/>
    <property type="project" value="GOC"/>
</dbReference>